<feature type="domain" description="Glycoside hydrolase family 29 N-terminal" evidence="8">
    <location>
        <begin position="24"/>
        <end position="339"/>
    </location>
</feature>
<reference evidence="9 10" key="1">
    <citation type="submission" date="2017-08" db="EMBL/GenBank/DDBJ databases">
        <title>Lysobacter sylvestris genome.</title>
        <authorList>
            <person name="Zhang D.-C."/>
            <person name="Albuquerque L."/>
            <person name="Franca L."/>
            <person name="Froufe H.J.C."/>
            <person name="Barroso C."/>
            <person name="Egas C."/>
            <person name="Da Costa M."/>
            <person name="Margesin R."/>
        </authorList>
    </citation>
    <scope>NUCLEOTIDE SEQUENCE [LARGE SCALE GENOMIC DNA]</scope>
    <source>
        <strain evidence="9 10">AM20-91</strain>
    </source>
</reference>
<feature type="signal peptide" evidence="7">
    <location>
        <begin position="1"/>
        <end position="21"/>
    </location>
</feature>
<dbReference type="GO" id="GO:0005764">
    <property type="term" value="C:lysosome"/>
    <property type="evidence" value="ECO:0007669"/>
    <property type="project" value="TreeGrafter"/>
</dbReference>
<evidence type="ECO:0000256" key="1">
    <source>
        <dbReference type="ARBA" id="ARBA00004071"/>
    </source>
</evidence>
<evidence type="ECO:0000256" key="3">
    <source>
        <dbReference type="ARBA" id="ARBA00012662"/>
    </source>
</evidence>
<evidence type="ECO:0000256" key="6">
    <source>
        <dbReference type="ARBA" id="ARBA00023295"/>
    </source>
</evidence>
<dbReference type="PRINTS" id="PR00741">
    <property type="entry name" value="GLHYDRLASE29"/>
</dbReference>
<dbReference type="GO" id="GO:0004560">
    <property type="term" value="F:alpha-L-fucosidase activity"/>
    <property type="evidence" value="ECO:0007669"/>
    <property type="project" value="InterPro"/>
</dbReference>
<comment type="similarity">
    <text evidence="2">Belongs to the glycosyl hydrolase 29 family.</text>
</comment>
<keyword evidence="4 7" id="KW-0732">Signal</keyword>
<comment type="function">
    <text evidence="1">Alpha-L-fucosidase is responsible for hydrolyzing the alpha-1,6-linked fucose joined to the reducing-end N-acetylglucosamine of the carbohydrate moieties of glycoproteins.</text>
</comment>
<dbReference type="InterPro" id="IPR000933">
    <property type="entry name" value="Glyco_hydro_29"/>
</dbReference>
<feature type="chain" id="PRO_5014350395" description="alpha-L-fucosidase" evidence="7">
    <location>
        <begin position="22"/>
        <end position="568"/>
    </location>
</feature>
<dbReference type="SUPFAM" id="SSF51445">
    <property type="entry name" value="(Trans)glycosidases"/>
    <property type="match status" value="1"/>
</dbReference>
<keyword evidence="5" id="KW-0378">Hydrolase</keyword>
<proteinExistence type="inferred from homology"/>
<keyword evidence="10" id="KW-1185">Reference proteome</keyword>
<dbReference type="EMBL" id="NPZB01000001">
    <property type="protein sequence ID" value="PNS08718.1"/>
    <property type="molecule type" value="Genomic_DNA"/>
</dbReference>
<evidence type="ECO:0000313" key="9">
    <source>
        <dbReference type="EMBL" id="PNS08718.1"/>
    </source>
</evidence>
<dbReference type="GO" id="GO:0006004">
    <property type="term" value="P:fucose metabolic process"/>
    <property type="evidence" value="ECO:0007669"/>
    <property type="project" value="InterPro"/>
</dbReference>
<evidence type="ECO:0000256" key="2">
    <source>
        <dbReference type="ARBA" id="ARBA00007951"/>
    </source>
</evidence>
<dbReference type="OrthoDB" id="107551at2"/>
<dbReference type="InterPro" id="IPR017853">
    <property type="entry name" value="GH"/>
</dbReference>
<keyword evidence="6" id="KW-0326">Glycosidase</keyword>
<dbReference type="PANTHER" id="PTHR10030:SF37">
    <property type="entry name" value="ALPHA-L-FUCOSIDASE-RELATED"/>
    <property type="match status" value="1"/>
</dbReference>
<dbReference type="RefSeq" id="WP_103073862.1">
    <property type="nucleotide sequence ID" value="NZ_NPZB01000001.1"/>
</dbReference>
<dbReference type="EC" id="3.2.1.51" evidence="3"/>
<evidence type="ECO:0000256" key="5">
    <source>
        <dbReference type="ARBA" id="ARBA00022801"/>
    </source>
</evidence>
<comment type="caution">
    <text evidence="9">The sequence shown here is derived from an EMBL/GenBank/DDBJ whole genome shotgun (WGS) entry which is preliminary data.</text>
</comment>
<dbReference type="SMART" id="SM00812">
    <property type="entry name" value="Alpha_L_fucos"/>
    <property type="match status" value="1"/>
</dbReference>
<dbReference type="InterPro" id="IPR057739">
    <property type="entry name" value="Glyco_hydro_29_N"/>
</dbReference>
<dbReference type="GO" id="GO:0016139">
    <property type="term" value="P:glycoside catabolic process"/>
    <property type="evidence" value="ECO:0007669"/>
    <property type="project" value="TreeGrafter"/>
</dbReference>
<organism evidence="9 10">
    <name type="scientific">Solilutibacter silvestris</name>
    <dbReference type="NCBI Taxonomy" id="1645665"/>
    <lineage>
        <taxon>Bacteria</taxon>
        <taxon>Pseudomonadati</taxon>
        <taxon>Pseudomonadota</taxon>
        <taxon>Gammaproteobacteria</taxon>
        <taxon>Lysobacterales</taxon>
        <taxon>Lysobacteraceae</taxon>
        <taxon>Solilutibacter</taxon>
    </lineage>
</organism>
<gene>
    <name evidence="9" type="ORF">Lysil_0347</name>
</gene>
<sequence>MIFRPSLAFAACLLLATSATAVPAVQHQEHETEATRIARWQQLGYGMFVHWGLYSELGGVWQGKPVSKGYSEQIQGWANIPSDDYLKVAARFAAPKFDADAICKLAKDGGARYIVVTSKHHDGFAMFDTKSTDYNIVKQTPFGKDPLKLLSTACRRIGVGFGVYFSLVDWHAGHAPEVQHNSNPIPPAMEPLIEQQLTELMSNYGPIREVWFDMSAPTAEQSRRFAAIVRKLQPQAAINGRIWNNRGDFVTLGDNELPPATMQPPFEVPASIYHATWGYRSWQQRDDLQGKIRELATGLVQTRAAGGNYLLNIGPMGDGSVVPFEADVLHGIGAWLQRYPGLLDARPSGLPRQPWGATLLRGNTLYLAVHEWHAGALRISGLANDPIAVRVDGGDAALHWHRDGNDVVIELPAATPDVLLPVLRVTLSTPLRAIPANIATANGDGVYRLGKNDWRTSTSYTFGSGYLTQAESRVSLAANIASPRPQRVALRFIAAHARNDRIYHITIAGRALDIAGSELATRALDPFVLPASPATNIDIRLAHSAYPAEDLGLSFDALELRPVAGTPR</sequence>
<dbReference type="Gene3D" id="3.20.20.80">
    <property type="entry name" value="Glycosidases"/>
    <property type="match status" value="1"/>
</dbReference>
<accession>A0A2K1Q0Z7</accession>
<dbReference type="PANTHER" id="PTHR10030">
    <property type="entry name" value="ALPHA-L-FUCOSIDASE"/>
    <property type="match status" value="1"/>
</dbReference>
<evidence type="ECO:0000259" key="8">
    <source>
        <dbReference type="Pfam" id="PF01120"/>
    </source>
</evidence>
<name>A0A2K1Q0Z7_9GAMM</name>
<dbReference type="Proteomes" id="UP000236220">
    <property type="component" value="Unassembled WGS sequence"/>
</dbReference>
<dbReference type="InterPro" id="IPR016286">
    <property type="entry name" value="FUC_metazoa-typ"/>
</dbReference>
<protein>
    <recommendedName>
        <fullName evidence="3">alpha-L-fucosidase</fullName>
        <ecNumber evidence="3">3.2.1.51</ecNumber>
    </recommendedName>
</protein>
<evidence type="ECO:0000256" key="4">
    <source>
        <dbReference type="ARBA" id="ARBA00022729"/>
    </source>
</evidence>
<dbReference type="Pfam" id="PF01120">
    <property type="entry name" value="Alpha_L_fucos"/>
    <property type="match status" value="1"/>
</dbReference>
<evidence type="ECO:0000313" key="10">
    <source>
        <dbReference type="Proteomes" id="UP000236220"/>
    </source>
</evidence>
<dbReference type="AlphaFoldDB" id="A0A2K1Q0Z7"/>
<evidence type="ECO:0000256" key="7">
    <source>
        <dbReference type="SAM" id="SignalP"/>
    </source>
</evidence>